<dbReference type="AlphaFoldDB" id="A0A382BNV4"/>
<reference evidence="1" key="1">
    <citation type="submission" date="2018-05" db="EMBL/GenBank/DDBJ databases">
        <authorList>
            <person name="Lanie J.A."/>
            <person name="Ng W.-L."/>
            <person name="Kazmierczak K.M."/>
            <person name="Andrzejewski T.M."/>
            <person name="Davidsen T.M."/>
            <person name="Wayne K.J."/>
            <person name="Tettelin H."/>
            <person name="Glass J.I."/>
            <person name="Rusch D."/>
            <person name="Podicherti R."/>
            <person name="Tsui H.-C.T."/>
            <person name="Winkler M.E."/>
        </authorList>
    </citation>
    <scope>NUCLEOTIDE SEQUENCE</scope>
</reference>
<gene>
    <name evidence="1" type="ORF">METZ01_LOCUS167936</name>
</gene>
<sequence length="122" mass="14068">MKNKTSYVFTPLFLLISLNTYAEYKTTDFSKEEYQMVVDASGNYRDCLNESAMSQIEQQNDVRVIADYAMKKCATVLEELYDYLVSANYAPEAVRRLVGRTSNKASNKLLSNLMRFMAMKKQ</sequence>
<dbReference type="EMBL" id="UINC01030531">
    <property type="protein sequence ID" value="SVB15082.1"/>
    <property type="molecule type" value="Genomic_DNA"/>
</dbReference>
<name>A0A382BNV4_9ZZZZ</name>
<evidence type="ECO:0000313" key="1">
    <source>
        <dbReference type="EMBL" id="SVB15082.1"/>
    </source>
</evidence>
<accession>A0A382BNV4</accession>
<organism evidence="1">
    <name type="scientific">marine metagenome</name>
    <dbReference type="NCBI Taxonomy" id="408172"/>
    <lineage>
        <taxon>unclassified sequences</taxon>
        <taxon>metagenomes</taxon>
        <taxon>ecological metagenomes</taxon>
    </lineage>
</organism>
<protein>
    <submittedName>
        <fullName evidence="1">Uncharacterized protein</fullName>
    </submittedName>
</protein>
<proteinExistence type="predicted"/>